<feature type="non-terminal residue" evidence="4">
    <location>
        <position position="57"/>
    </location>
</feature>
<name>A0AAD2HZ37_9AGAR</name>
<dbReference type="Gene3D" id="2.40.30.10">
    <property type="entry name" value="Translation factors"/>
    <property type="match status" value="1"/>
</dbReference>
<evidence type="ECO:0000313" key="5">
    <source>
        <dbReference type="Proteomes" id="UP001295794"/>
    </source>
</evidence>
<dbReference type="GO" id="GO:0005525">
    <property type="term" value="F:GTP binding"/>
    <property type="evidence" value="ECO:0007669"/>
    <property type="project" value="UniProtKB-KW"/>
</dbReference>
<dbReference type="InterPro" id="IPR009001">
    <property type="entry name" value="Transl_elong_EF1A/Init_IF2_C"/>
</dbReference>
<proteinExistence type="predicted"/>
<dbReference type="InterPro" id="IPR054696">
    <property type="entry name" value="GTP-eEF1A_C"/>
</dbReference>
<organism evidence="4 5">
    <name type="scientific">Mycena citricolor</name>
    <dbReference type="NCBI Taxonomy" id="2018698"/>
    <lineage>
        <taxon>Eukaryota</taxon>
        <taxon>Fungi</taxon>
        <taxon>Dikarya</taxon>
        <taxon>Basidiomycota</taxon>
        <taxon>Agaricomycotina</taxon>
        <taxon>Agaricomycetes</taxon>
        <taxon>Agaricomycetidae</taxon>
        <taxon>Agaricales</taxon>
        <taxon>Marasmiineae</taxon>
        <taxon>Mycenaceae</taxon>
        <taxon>Mycena</taxon>
    </lineage>
</organism>
<dbReference type="AlphaFoldDB" id="A0AAD2HZ37"/>
<evidence type="ECO:0000313" key="4">
    <source>
        <dbReference type="EMBL" id="CAK5284886.1"/>
    </source>
</evidence>
<sequence>ANPQALREGDVATVRIVARESVCLEPFRDYPALGRFLLRAVNGEQLLAIGIVTDECC</sequence>
<dbReference type="Proteomes" id="UP001295794">
    <property type="component" value="Unassembled WGS sequence"/>
</dbReference>
<reference evidence="4" key="1">
    <citation type="submission" date="2023-11" db="EMBL/GenBank/DDBJ databases">
        <authorList>
            <person name="De Vega J J."/>
            <person name="De Vega J J."/>
        </authorList>
    </citation>
    <scope>NUCLEOTIDE SEQUENCE</scope>
</reference>
<evidence type="ECO:0000256" key="2">
    <source>
        <dbReference type="ARBA" id="ARBA00023134"/>
    </source>
</evidence>
<keyword evidence="2" id="KW-0342">GTP-binding</keyword>
<evidence type="ECO:0000256" key="1">
    <source>
        <dbReference type="ARBA" id="ARBA00022741"/>
    </source>
</evidence>
<keyword evidence="1" id="KW-0547">Nucleotide-binding</keyword>
<accession>A0AAD2HZ37</accession>
<gene>
    <name evidence="4" type="ORF">MYCIT1_LOCUS38400</name>
</gene>
<dbReference type="Pfam" id="PF22594">
    <property type="entry name" value="GTP-eEF1A_C"/>
    <property type="match status" value="1"/>
</dbReference>
<dbReference type="SUPFAM" id="SSF50465">
    <property type="entry name" value="EF-Tu/eEF-1alpha/eIF2-gamma C-terminal domain"/>
    <property type="match status" value="1"/>
</dbReference>
<protein>
    <recommendedName>
        <fullName evidence="3">GTP-eEF1A C-terminal domain-containing protein</fullName>
    </recommendedName>
</protein>
<dbReference type="EMBL" id="CAVNYO010000481">
    <property type="protein sequence ID" value="CAK5284886.1"/>
    <property type="molecule type" value="Genomic_DNA"/>
</dbReference>
<comment type="caution">
    <text evidence="4">The sequence shown here is derived from an EMBL/GenBank/DDBJ whole genome shotgun (WGS) entry which is preliminary data.</text>
</comment>
<keyword evidence="5" id="KW-1185">Reference proteome</keyword>
<evidence type="ECO:0000259" key="3">
    <source>
        <dbReference type="Pfam" id="PF22594"/>
    </source>
</evidence>
<feature type="domain" description="GTP-eEF1A C-terminal" evidence="3">
    <location>
        <begin position="2"/>
        <end position="53"/>
    </location>
</feature>